<evidence type="ECO:0000256" key="1">
    <source>
        <dbReference type="ARBA" id="ARBA00022860"/>
    </source>
</evidence>
<evidence type="ECO:0000256" key="4">
    <source>
        <dbReference type="SAM" id="MobiDB-lite"/>
    </source>
</evidence>
<dbReference type="Gene3D" id="1.20.5.190">
    <property type="match status" value="1"/>
</dbReference>
<sequence>MGKTGKWLKSFLTGKKDKEKEKGKYTSNQNSSVAPENPTTPISIPPTTPKEKRRWSFRRSSAGATPTKDLNSTEQVATPPPSVEATLDNGDEQKKHAMAVAVATAAAADAAVAAAQAAAAVIRLTAAANEKASAAEEAAAIKIQSVFRSYLARKALNALKGLVKLQALVRGHLVRKQATATLRCMQALVTAQARARAQRIRMVEESNPASQRQSPHRRSTPDHRFRHAYHEIDRGMEENIKIVEMDLGDLKGSLKSRNSYSHYPQAERVVEHRFSTHYSSNHAYSKQDNYQVSPAPSALTDMSPRACSGHFEDYSFSTAQSSPPYYSAISKPDPSKLPFAFPRPEYAESVSYDYPLFPNYMANTESSRAKVRSQSAPKSRPDSFERQPSRRRASIEGRNVPRAVRMQRSSSHVGATAQNYQYPWSIKLDRSAVSLKDSECGSTSTVLTNTNYCRSLVAYDPHGDRCSPVPTLTRLAPRCTRSLVITPTTFTSTHSSPLTLKTHPDDVAVALTAMPLMALSSKNFDGFIEATIHF</sequence>
<feature type="region of interest" description="Disordered" evidence="4">
    <location>
        <begin position="365"/>
        <end position="412"/>
    </location>
</feature>
<comment type="similarity">
    <text evidence="2">Belongs to the IQD family.</text>
</comment>
<feature type="domain" description="DUF4005" evidence="5">
    <location>
        <begin position="333"/>
        <end position="398"/>
    </location>
</feature>
<evidence type="ECO:0000313" key="6">
    <source>
        <dbReference type="EMBL" id="EOY05771.1"/>
    </source>
</evidence>
<gene>
    <name evidence="6" type="ORF">TCM_020686</name>
</gene>
<evidence type="ECO:0000256" key="3">
    <source>
        <dbReference type="ARBA" id="ARBA00024378"/>
    </source>
</evidence>
<dbReference type="InterPro" id="IPR000048">
    <property type="entry name" value="IQ_motif_EF-hand-BS"/>
</dbReference>
<evidence type="ECO:0000259" key="5">
    <source>
        <dbReference type="Pfam" id="PF13178"/>
    </source>
</evidence>
<dbReference type="SMART" id="SM00015">
    <property type="entry name" value="IQ"/>
    <property type="match status" value="2"/>
</dbReference>
<comment type="subunit">
    <text evidence="3">Binds to multiple calmodulin (CaM) in the presence of Ca(2+) and CaM-like proteins.</text>
</comment>
<dbReference type="STRING" id="3641.A0A061ELR1"/>
<dbReference type="GO" id="GO:0005516">
    <property type="term" value="F:calmodulin binding"/>
    <property type="evidence" value="ECO:0007669"/>
    <property type="project" value="UniProtKB-KW"/>
</dbReference>
<dbReference type="InParanoid" id="A0A061ELR1"/>
<evidence type="ECO:0000313" key="7">
    <source>
        <dbReference type="Proteomes" id="UP000026915"/>
    </source>
</evidence>
<organism evidence="6 7">
    <name type="scientific">Theobroma cacao</name>
    <name type="common">Cacao</name>
    <name type="synonym">Cocoa</name>
    <dbReference type="NCBI Taxonomy" id="3641"/>
    <lineage>
        <taxon>Eukaryota</taxon>
        <taxon>Viridiplantae</taxon>
        <taxon>Streptophyta</taxon>
        <taxon>Embryophyta</taxon>
        <taxon>Tracheophyta</taxon>
        <taxon>Spermatophyta</taxon>
        <taxon>Magnoliopsida</taxon>
        <taxon>eudicotyledons</taxon>
        <taxon>Gunneridae</taxon>
        <taxon>Pentapetalae</taxon>
        <taxon>rosids</taxon>
        <taxon>malvids</taxon>
        <taxon>Malvales</taxon>
        <taxon>Malvaceae</taxon>
        <taxon>Byttnerioideae</taxon>
        <taxon>Theobroma</taxon>
    </lineage>
</organism>
<keyword evidence="1" id="KW-0112">Calmodulin-binding</keyword>
<dbReference type="Pfam" id="PF13178">
    <property type="entry name" value="DUF4005"/>
    <property type="match status" value="1"/>
</dbReference>
<dbReference type="Pfam" id="PF00612">
    <property type="entry name" value="IQ"/>
    <property type="match status" value="2"/>
</dbReference>
<dbReference type="OMA" id="RIVEHRY"/>
<dbReference type="PANTHER" id="PTHR32295">
    <property type="entry name" value="IQ-DOMAIN 5-RELATED"/>
    <property type="match status" value="1"/>
</dbReference>
<dbReference type="CDD" id="cd23767">
    <property type="entry name" value="IQCD"/>
    <property type="match status" value="1"/>
</dbReference>
<accession>A0A061ELR1</accession>
<dbReference type="FunCoup" id="A0A061ELR1">
    <property type="interactions" value="231"/>
</dbReference>
<reference evidence="6 7" key="1">
    <citation type="journal article" date="2013" name="Genome Biol.">
        <title>The genome sequence of the most widely cultivated cacao type and its use to identify candidate genes regulating pod color.</title>
        <authorList>
            <person name="Motamayor J.C."/>
            <person name="Mockaitis K."/>
            <person name="Schmutz J."/>
            <person name="Haiminen N."/>
            <person name="Iii D.L."/>
            <person name="Cornejo O."/>
            <person name="Findley S.D."/>
            <person name="Zheng P."/>
            <person name="Utro F."/>
            <person name="Royaert S."/>
            <person name="Saski C."/>
            <person name="Jenkins J."/>
            <person name="Podicheti R."/>
            <person name="Zhao M."/>
            <person name="Scheffler B.E."/>
            <person name="Stack J.C."/>
            <person name="Feltus F.A."/>
            <person name="Mustiga G.M."/>
            <person name="Amores F."/>
            <person name="Phillips W."/>
            <person name="Marelli J.P."/>
            <person name="May G.D."/>
            <person name="Shapiro H."/>
            <person name="Ma J."/>
            <person name="Bustamante C.D."/>
            <person name="Schnell R.J."/>
            <person name="Main D."/>
            <person name="Gilbert D."/>
            <person name="Parida L."/>
            <person name="Kuhn D.N."/>
        </authorList>
    </citation>
    <scope>NUCLEOTIDE SEQUENCE [LARGE SCALE GENOMIC DNA]</scope>
    <source>
        <strain evidence="7">cv. Matina 1-6</strain>
    </source>
</reference>
<dbReference type="Gramene" id="EOY05771">
    <property type="protein sequence ID" value="EOY05771"/>
    <property type="gene ID" value="TCM_020686"/>
</dbReference>
<feature type="compositionally biased region" description="Polar residues" evidence="4">
    <location>
        <begin position="25"/>
        <end position="34"/>
    </location>
</feature>
<name>A0A061ELR1_THECC</name>
<feature type="compositionally biased region" description="Polar residues" evidence="4">
    <location>
        <begin position="365"/>
        <end position="377"/>
    </location>
</feature>
<feature type="compositionally biased region" description="Polar residues" evidence="4">
    <location>
        <begin position="58"/>
        <end position="76"/>
    </location>
</feature>
<feature type="compositionally biased region" description="Basic and acidic residues" evidence="4">
    <location>
        <begin position="379"/>
        <end position="388"/>
    </location>
</feature>
<protein>
    <submittedName>
        <fullName evidence="6">Iq-domain 31 isoform 1</fullName>
    </submittedName>
</protein>
<feature type="region of interest" description="Disordered" evidence="4">
    <location>
        <begin position="203"/>
        <end position="223"/>
    </location>
</feature>
<keyword evidence="7" id="KW-1185">Reference proteome</keyword>
<dbReference type="InterPro" id="IPR025064">
    <property type="entry name" value="DUF4005"/>
</dbReference>
<dbReference type="EMBL" id="CM001882">
    <property type="protein sequence ID" value="EOY05771.1"/>
    <property type="molecule type" value="Genomic_DNA"/>
</dbReference>
<proteinExistence type="inferred from homology"/>
<feature type="compositionally biased region" description="Basic and acidic residues" evidence="4">
    <location>
        <begin position="14"/>
        <end position="24"/>
    </location>
</feature>
<dbReference type="PANTHER" id="PTHR32295:SF45">
    <property type="entry name" value="PROTEIN IQ-DOMAIN 19"/>
    <property type="match status" value="1"/>
</dbReference>
<dbReference type="Proteomes" id="UP000026915">
    <property type="component" value="Chromosome 4"/>
</dbReference>
<dbReference type="AlphaFoldDB" id="A0A061ELR1"/>
<dbReference type="PROSITE" id="PS50096">
    <property type="entry name" value="IQ"/>
    <property type="match status" value="2"/>
</dbReference>
<feature type="region of interest" description="Disordered" evidence="4">
    <location>
        <begin position="1"/>
        <end position="88"/>
    </location>
</feature>
<evidence type="ECO:0000256" key="2">
    <source>
        <dbReference type="ARBA" id="ARBA00024341"/>
    </source>
</evidence>
<dbReference type="eggNOG" id="ENOG502QS5R">
    <property type="taxonomic scope" value="Eukaryota"/>
</dbReference>